<dbReference type="EMBL" id="JBHLYR010000031">
    <property type="protein sequence ID" value="MFB9992104.1"/>
    <property type="molecule type" value="Genomic_DNA"/>
</dbReference>
<dbReference type="Pfam" id="PF00990">
    <property type="entry name" value="GGDEF"/>
    <property type="match status" value="1"/>
</dbReference>
<keyword evidence="1" id="KW-0812">Transmembrane</keyword>
<dbReference type="InterPro" id="IPR029787">
    <property type="entry name" value="Nucleotide_cyclase"/>
</dbReference>
<dbReference type="CDD" id="cd01949">
    <property type="entry name" value="GGDEF"/>
    <property type="match status" value="1"/>
</dbReference>
<evidence type="ECO:0000313" key="4">
    <source>
        <dbReference type="EMBL" id="MFB9992104.1"/>
    </source>
</evidence>
<dbReference type="RefSeq" id="WP_380008367.1">
    <property type="nucleotide sequence ID" value="NZ_JBHLYR010000031.1"/>
</dbReference>
<dbReference type="InterPro" id="IPR052020">
    <property type="entry name" value="Cyclic_di-GMP/3'3'-cGAMP_PDE"/>
</dbReference>
<evidence type="ECO:0000256" key="1">
    <source>
        <dbReference type="SAM" id="Phobius"/>
    </source>
</evidence>
<dbReference type="SUPFAM" id="SSF109604">
    <property type="entry name" value="HD-domain/PDEase-like"/>
    <property type="match status" value="1"/>
</dbReference>
<dbReference type="InterPro" id="IPR003607">
    <property type="entry name" value="HD/PDEase_dom"/>
</dbReference>
<dbReference type="Pfam" id="PF13487">
    <property type="entry name" value="HD_5"/>
    <property type="match status" value="1"/>
</dbReference>
<dbReference type="SUPFAM" id="SSF55073">
    <property type="entry name" value="Nucleotide cyclase"/>
    <property type="match status" value="1"/>
</dbReference>
<dbReference type="Gene3D" id="3.30.450.40">
    <property type="match status" value="1"/>
</dbReference>
<dbReference type="InterPro" id="IPR043128">
    <property type="entry name" value="Rev_trsase/Diguanyl_cyclase"/>
</dbReference>
<dbReference type="NCBIfam" id="TIGR00254">
    <property type="entry name" value="GGDEF"/>
    <property type="match status" value="1"/>
</dbReference>
<reference evidence="4 5" key="1">
    <citation type="submission" date="2024-09" db="EMBL/GenBank/DDBJ databases">
        <authorList>
            <person name="Sun Q."/>
            <person name="Mori K."/>
        </authorList>
    </citation>
    <scope>NUCLEOTIDE SEQUENCE [LARGE SCALE GENOMIC DNA]</scope>
    <source>
        <strain evidence="4 5">JCM 13503</strain>
    </source>
</reference>
<feature type="domain" description="HD-GYP" evidence="3">
    <location>
        <begin position="586"/>
        <end position="782"/>
    </location>
</feature>
<feature type="transmembrane region" description="Helical" evidence="1">
    <location>
        <begin position="196"/>
        <end position="221"/>
    </location>
</feature>
<feature type="transmembrane region" description="Helical" evidence="1">
    <location>
        <begin position="108"/>
        <end position="125"/>
    </location>
</feature>
<dbReference type="Gene3D" id="1.10.3210.10">
    <property type="entry name" value="Hypothetical protein af1432"/>
    <property type="match status" value="1"/>
</dbReference>
<feature type="transmembrane region" description="Helical" evidence="1">
    <location>
        <begin position="70"/>
        <end position="96"/>
    </location>
</feature>
<organism evidence="4 5">
    <name type="scientific">Deinococcus oregonensis</name>
    <dbReference type="NCBI Taxonomy" id="1805970"/>
    <lineage>
        <taxon>Bacteria</taxon>
        <taxon>Thermotogati</taxon>
        <taxon>Deinococcota</taxon>
        <taxon>Deinococci</taxon>
        <taxon>Deinococcales</taxon>
        <taxon>Deinococcaceae</taxon>
        <taxon>Deinococcus</taxon>
    </lineage>
</organism>
<sequence length="785" mass="86579">MDEVLQVGVDRLFSNVAFFAMFALAIGFTFTLPSSFLSIFIRTVVYGVASLTIFAHPYELSSGLYVNLWAVPLGIAAYFAGTGRAVLLAVIVFTYTILLRDEITVQKLIHMTMIMSAGGVLRWGVYRRFPALWPLQSTSSPPADTDTGSAAPDLRNARWIWTSVRAYTFLALLIFVPSSFVFNMERWGIGWRSGAALSNFVLQLVFSVLGFTLWATTVFLMRRAFRNARTFQVLATRDALTGLLNRYAFETDQPDEFGPDRYLLVLDLDHFKSLNDRFGHLAGDEVLRDFGQLLLMHVRSSGLARAHAYRVGGEEFAVRMQGTQRHAEAFAHTIHHEIAHLLTERFHVAQPDALDRRITLSGGLVPDSPSAFQLADDLLYTAKNAGRNCVAVAWRPPLTPLVQPPLNAASPAVDTFRSLLRFLAHQGGIMPDLQGLLEAALLCVPGAEAGSLSVRQGNLSFIQAQVGFSPELLGFMYPAPNMQLWHGDPVGHRQGRPRILAGQALYQRRLDLAGDSPDLRDLLGRSQELQANLLLPILVDGQVFAELNLDSLHDPKAFTSASLIMAEEFGLWAAAMLSTHQQRHQTQLAQEGALLVLGLSMETRGGEPQGHTRRVVELATTLGHWLNLSAQHIAALRQGAYLHDLGKLQIPDEVLLKPGPLDPTELAVMQTHTVLGAELAAYFPGVLAGTLDIVHSHHEHWNGGGYPMGLSGYDIPLLARIFAVADCYDALISVRPYRGAWTEQAALLELKKQRGQQLDPDVVDAFFRWFQSASRINASTLKGLN</sequence>
<name>A0ABV6AX66_9DEIO</name>
<dbReference type="InterPro" id="IPR037522">
    <property type="entry name" value="HD_GYP_dom"/>
</dbReference>
<evidence type="ECO:0000259" key="3">
    <source>
        <dbReference type="PROSITE" id="PS51832"/>
    </source>
</evidence>
<dbReference type="Gene3D" id="3.30.70.270">
    <property type="match status" value="1"/>
</dbReference>
<evidence type="ECO:0000259" key="2">
    <source>
        <dbReference type="PROSITE" id="PS50887"/>
    </source>
</evidence>
<dbReference type="Proteomes" id="UP001589733">
    <property type="component" value="Unassembled WGS sequence"/>
</dbReference>
<dbReference type="SMART" id="SM00471">
    <property type="entry name" value="HDc"/>
    <property type="match status" value="1"/>
</dbReference>
<feature type="transmembrane region" description="Helical" evidence="1">
    <location>
        <begin position="164"/>
        <end position="184"/>
    </location>
</feature>
<feature type="transmembrane region" description="Helical" evidence="1">
    <location>
        <begin position="39"/>
        <end position="58"/>
    </location>
</feature>
<dbReference type="CDD" id="cd00077">
    <property type="entry name" value="HDc"/>
    <property type="match status" value="1"/>
</dbReference>
<dbReference type="InterPro" id="IPR000160">
    <property type="entry name" value="GGDEF_dom"/>
</dbReference>
<dbReference type="SMART" id="SM00267">
    <property type="entry name" value="GGDEF"/>
    <property type="match status" value="1"/>
</dbReference>
<accession>A0ABV6AX66</accession>
<keyword evidence="1" id="KW-1133">Transmembrane helix</keyword>
<evidence type="ECO:0000313" key="5">
    <source>
        <dbReference type="Proteomes" id="UP001589733"/>
    </source>
</evidence>
<keyword evidence="1" id="KW-0472">Membrane</keyword>
<gene>
    <name evidence="4" type="ORF">ACFFLM_09050</name>
</gene>
<dbReference type="PANTHER" id="PTHR45228">
    <property type="entry name" value="CYCLIC DI-GMP PHOSPHODIESTERASE TM_0186-RELATED"/>
    <property type="match status" value="1"/>
</dbReference>
<proteinExistence type="predicted"/>
<dbReference type="SUPFAM" id="SSF55781">
    <property type="entry name" value="GAF domain-like"/>
    <property type="match status" value="1"/>
</dbReference>
<feature type="domain" description="GGDEF" evidence="2">
    <location>
        <begin position="259"/>
        <end position="395"/>
    </location>
</feature>
<dbReference type="InterPro" id="IPR029016">
    <property type="entry name" value="GAF-like_dom_sf"/>
</dbReference>
<dbReference type="PANTHER" id="PTHR45228:SF8">
    <property type="entry name" value="TWO-COMPONENT RESPONSE REGULATOR-RELATED"/>
    <property type="match status" value="1"/>
</dbReference>
<feature type="transmembrane region" description="Helical" evidence="1">
    <location>
        <begin position="12"/>
        <end position="32"/>
    </location>
</feature>
<dbReference type="PROSITE" id="PS50887">
    <property type="entry name" value="GGDEF"/>
    <property type="match status" value="1"/>
</dbReference>
<dbReference type="PROSITE" id="PS51832">
    <property type="entry name" value="HD_GYP"/>
    <property type="match status" value="1"/>
</dbReference>
<keyword evidence="5" id="KW-1185">Reference proteome</keyword>
<comment type="caution">
    <text evidence="4">The sequence shown here is derived from an EMBL/GenBank/DDBJ whole genome shotgun (WGS) entry which is preliminary data.</text>
</comment>
<protein>
    <submittedName>
        <fullName evidence="4">HD domain-containing phosphohydrolase</fullName>
    </submittedName>
</protein>